<keyword evidence="2" id="KW-0732">Signal</keyword>
<dbReference type="Pfam" id="PF13519">
    <property type="entry name" value="VWA_2"/>
    <property type="match status" value="1"/>
</dbReference>
<accession>A0AAD9D7N1</accession>
<dbReference type="SMART" id="SM00327">
    <property type="entry name" value="VWA"/>
    <property type="match status" value="1"/>
</dbReference>
<dbReference type="AlphaFoldDB" id="A0AAD9D7N1"/>
<evidence type="ECO:0000256" key="2">
    <source>
        <dbReference type="SAM" id="SignalP"/>
    </source>
</evidence>
<sequence length="715" mass="77816">MIIGVIRVAAALLLTPLTQRHLQPFAHARADAENEVKLILQRIEEDTLKLRDEIENAYSQRCSIETLSQCSRGSFNGCSSVFPNQQCMEADELVVEACGGGGGNGCNALWDKTTSIVSIPSALAQGKDDNPTDPMLIETACYTLLAEDYMRTKYENDEIFWDSYNVQPSWTYFGSHNGLFRKLPGTVDEECGNYDPRLRPWFVAASSGPKDVVLVLDVSGSMSDYGRMDLAKEAAITVIKTLTISDRVAVIAFSDYAYQVHSDSGTDLLVRATNENKKLLIDSIQNLTDGGATNFHAGFQQAFDALERTIEQEYTSGCNVAILFMTDGMRTAGPETDEVLSLINDSTKRLATLYNRDTKIFTFSLGAQADRLATKEIACSTNGIWTPVDDFDGDLVGAMASYYKLFALGLGDDTEFTAWVEPYEFFWTKKMGTTNSAPVFDRSVDPPLFLGVVANDVHMDAFEQVLGENAQSSTMLQRFIRLSTAQCPKIDLSDCQLEGLRYLAGGEEATCGICDSTDYPGIIPTECPFKPDLPKNLWQNTDVEGVKYEDRACCEIGSNVPSEMCGIPDEIDTTEIDTNVPKEVAPAAATPSTSALPVASVSYAIPANDAQVTYGGVTAAQKPIASRHLNPDPEAAAQAPSSQQQPTNASAKGAKEQSHDQLDGGKVFCSVTRVAIPPPWVECDKCGLILSADSLNKHLETQHPCRGVLYGDAIF</sequence>
<reference evidence="4" key="1">
    <citation type="submission" date="2023-06" db="EMBL/GenBank/DDBJ databases">
        <title>Survivors Of The Sea: Transcriptome response of Skeletonema marinoi to long-term dormancy.</title>
        <authorList>
            <person name="Pinder M.I.M."/>
            <person name="Kourtchenko O."/>
            <person name="Robertson E.K."/>
            <person name="Larsson T."/>
            <person name="Maumus F."/>
            <person name="Osuna-Cruz C.M."/>
            <person name="Vancaester E."/>
            <person name="Stenow R."/>
            <person name="Vandepoele K."/>
            <person name="Ploug H."/>
            <person name="Bruchert V."/>
            <person name="Godhe A."/>
            <person name="Topel M."/>
        </authorList>
    </citation>
    <scope>NUCLEOTIDE SEQUENCE</scope>
    <source>
        <strain evidence="4">R05AC</strain>
    </source>
</reference>
<dbReference type="PANTHER" id="PTHR10166">
    <property type="entry name" value="VOLTAGE-DEPENDENT CALCIUM CHANNEL SUBUNIT ALPHA-2/DELTA-RELATED"/>
    <property type="match status" value="1"/>
</dbReference>
<gene>
    <name evidence="4" type="ORF">QTG54_013606</name>
</gene>
<dbReference type="InterPro" id="IPR051173">
    <property type="entry name" value="Ca_channel_alpha-2/delta"/>
</dbReference>
<dbReference type="GO" id="GO:0005245">
    <property type="term" value="F:voltage-gated calcium channel activity"/>
    <property type="evidence" value="ECO:0007669"/>
    <property type="project" value="TreeGrafter"/>
</dbReference>
<evidence type="ECO:0000256" key="1">
    <source>
        <dbReference type="SAM" id="MobiDB-lite"/>
    </source>
</evidence>
<dbReference type="Gene3D" id="3.40.50.410">
    <property type="entry name" value="von Willebrand factor, type A domain"/>
    <property type="match status" value="1"/>
</dbReference>
<keyword evidence="5" id="KW-1185">Reference proteome</keyword>
<dbReference type="InterPro" id="IPR002035">
    <property type="entry name" value="VWF_A"/>
</dbReference>
<protein>
    <submittedName>
        <fullName evidence="4">Voltage-dependent calcium channel-like protein</fullName>
    </submittedName>
</protein>
<feature type="chain" id="PRO_5042014552" evidence="2">
    <location>
        <begin position="21"/>
        <end position="715"/>
    </location>
</feature>
<feature type="domain" description="VWFA" evidence="3">
    <location>
        <begin position="211"/>
        <end position="406"/>
    </location>
</feature>
<dbReference type="GO" id="GO:0005891">
    <property type="term" value="C:voltage-gated calcium channel complex"/>
    <property type="evidence" value="ECO:0007669"/>
    <property type="project" value="TreeGrafter"/>
</dbReference>
<dbReference type="PROSITE" id="PS50234">
    <property type="entry name" value="VWFA"/>
    <property type="match status" value="1"/>
</dbReference>
<evidence type="ECO:0000313" key="4">
    <source>
        <dbReference type="EMBL" id="KAK1735900.1"/>
    </source>
</evidence>
<evidence type="ECO:0000313" key="5">
    <source>
        <dbReference type="Proteomes" id="UP001224775"/>
    </source>
</evidence>
<evidence type="ECO:0000259" key="3">
    <source>
        <dbReference type="PROSITE" id="PS50234"/>
    </source>
</evidence>
<organism evidence="4 5">
    <name type="scientific">Skeletonema marinoi</name>
    <dbReference type="NCBI Taxonomy" id="267567"/>
    <lineage>
        <taxon>Eukaryota</taxon>
        <taxon>Sar</taxon>
        <taxon>Stramenopiles</taxon>
        <taxon>Ochrophyta</taxon>
        <taxon>Bacillariophyta</taxon>
        <taxon>Coscinodiscophyceae</taxon>
        <taxon>Thalassiosirophycidae</taxon>
        <taxon>Thalassiosirales</taxon>
        <taxon>Skeletonemataceae</taxon>
        <taxon>Skeletonema</taxon>
        <taxon>Skeletonema marinoi-dohrnii complex</taxon>
    </lineage>
</organism>
<proteinExistence type="predicted"/>
<feature type="region of interest" description="Disordered" evidence="1">
    <location>
        <begin position="630"/>
        <end position="659"/>
    </location>
</feature>
<dbReference type="SUPFAM" id="SSF53300">
    <property type="entry name" value="vWA-like"/>
    <property type="match status" value="1"/>
</dbReference>
<feature type="signal peptide" evidence="2">
    <location>
        <begin position="1"/>
        <end position="20"/>
    </location>
</feature>
<comment type="caution">
    <text evidence="4">The sequence shown here is derived from an EMBL/GenBank/DDBJ whole genome shotgun (WGS) entry which is preliminary data.</text>
</comment>
<dbReference type="InterPro" id="IPR036465">
    <property type="entry name" value="vWFA_dom_sf"/>
</dbReference>
<feature type="compositionally biased region" description="Low complexity" evidence="1">
    <location>
        <begin position="632"/>
        <end position="651"/>
    </location>
</feature>
<name>A0AAD9D7N1_9STRA</name>
<dbReference type="Proteomes" id="UP001224775">
    <property type="component" value="Unassembled WGS sequence"/>
</dbReference>
<dbReference type="PANTHER" id="PTHR10166:SF37">
    <property type="entry name" value="STOLID, ISOFORM H"/>
    <property type="match status" value="1"/>
</dbReference>
<dbReference type="EMBL" id="JATAAI010000032">
    <property type="protein sequence ID" value="KAK1735900.1"/>
    <property type="molecule type" value="Genomic_DNA"/>
</dbReference>